<feature type="active site" evidence="3 4">
    <location>
        <position position="166"/>
    </location>
</feature>
<dbReference type="InterPro" id="IPR001789">
    <property type="entry name" value="Sig_transdc_resp-reg_receiver"/>
</dbReference>
<feature type="domain" description="Response regulatory" evidence="6">
    <location>
        <begin position="1"/>
        <end position="108"/>
    </location>
</feature>
<dbReference type="InterPro" id="IPR008248">
    <property type="entry name" value="CheB-like"/>
</dbReference>
<dbReference type="CDD" id="cd16432">
    <property type="entry name" value="CheB_Rec"/>
    <property type="match status" value="1"/>
</dbReference>
<dbReference type="HAMAP" id="MF_00099">
    <property type="entry name" value="CheB_chemtxs"/>
    <property type="match status" value="1"/>
</dbReference>
<organism evidence="8 9">
    <name type="scientific">Salipaludibacillus neizhouensis</name>
    <dbReference type="NCBI Taxonomy" id="885475"/>
    <lineage>
        <taxon>Bacteria</taxon>
        <taxon>Bacillati</taxon>
        <taxon>Bacillota</taxon>
        <taxon>Bacilli</taxon>
        <taxon>Bacillales</taxon>
        <taxon>Bacillaceae</taxon>
    </lineage>
</organism>
<comment type="domain">
    <text evidence="3">Contains a C-terminal catalytic domain, and an N-terminal region which modulates catalytic activity.</text>
</comment>
<protein>
    <recommendedName>
        <fullName evidence="3">Protein-glutamate methylesterase/protein-glutamine glutaminase</fullName>
        <ecNumber evidence="3">3.1.1.61</ecNumber>
        <ecNumber evidence="3">3.5.1.44</ecNumber>
    </recommendedName>
</protein>
<comment type="PTM">
    <text evidence="3">Phosphorylated by CheA. Phosphorylation of the N-terminal regulatory domain activates the methylesterase activity.</text>
</comment>
<dbReference type="Pfam" id="PF01339">
    <property type="entry name" value="CheB_methylest"/>
    <property type="match status" value="1"/>
</dbReference>
<dbReference type="Gene3D" id="3.40.50.180">
    <property type="entry name" value="Methylesterase CheB, C-terminal domain"/>
    <property type="match status" value="1"/>
</dbReference>
<comment type="catalytic activity">
    <reaction evidence="3">
        <text>L-glutaminyl-[protein] + H2O = L-glutamyl-[protein] + NH4(+)</text>
        <dbReference type="Rhea" id="RHEA:16441"/>
        <dbReference type="Rhea" id="RHEA-COMP:10207"/>
        <dbReference type="Rhea" id="RHEA-COMP:10208"/>
        <dbReference type="ChEBI" id="CHEBI:15377"/>
        <dbReference type="ChEBI" id="CHEBI:28938"/>
        <dbReference type="ChEBI" id="CHEBI:29973"/>
        <dbReference type="ChEBI" id="CHEBI:30011"/>
        <dbReference type="EC" id="3.5.1.44"/>
    </reaction>
</comment>
<evidence type="ECO:0000259" key="6">
    <source>
        <dbReference type="PROSITE" id="PS50110"/>
    </source>
</evidence>
<dbReference type="PANTHER" id="PTHR42872">
    <property type="entry name" value="PROTEIN-GLUTAMATE METHYLESTERASE/PROTEIN-GLUTAMINE GLUTAMINASE"/>
    <property type="match status" value="1"/>
</dbReference>
<keyword evidence="3 4" id="KW-0145">Chemotaxis</keyword>
<dbReference type="SUPFAM" id="SSF52172">
    <property type="entry name" value="CheY-like"/>
    <property type="match status" value="1"/>
</dbReference>
<evidence type="ECO:0000256" key="2">
    <source>
        <dbReference type="ARBA" id="ARBA00048267"/>
    </source>
</evidence>
<keyword evidence="9" id="KW-1185">Reference proteome</keyword>
<dbReference type="EC" id="3.1.1.61" evidence="3"/>
<evidence type="ECO:0000256" key="3">
    <source>
        <dbReference type="HAMAP-Rule" id="MF_00099"/>
    </source>
</evidence>
<dbReference type="AlphaFoldDB" id="A0A3A9KFP4"/>
<dbReference type="GO" id="GO:0050568">
    <property type="term" value="F:protein-glutamine glutaminase activity"/>
    <property type="evidence" value="ECO:0007669"/>
    <property type="project" value="UniProtKB-UniRule"/>
</dbReference>
<dbReference type="PIRSF" id="PIRSF000876">
    <property type="entry name" value="RR_chemtxs_CheB"/>
    <property type="match status" value="1"/>
</dbReference>
<dbReference type="Pfam" id="PF00072">
    <property type="entry name" value="Response_reg"/>
    <property type="match status" value="1"/>
</dbReference>
<comment type="subcellular location">
    <subcellularLocation>
        <location evidence="3">Cytoplasm</location>
    </subcellularLocation>
</comment>
<feature type="active site" evidence="3 4">
    <location>
        <position position="289"/>
    </location>
</feature>
<dbReference type="GO" id="GO:0000156">
    <property type="term" value="F:phosphorelay response regulator activity"/>
    <property type="evidence" value="ECO:0007669"/>
    <property type="project" value="InterPro"/>
</dbReference>
<dbReference type="Proteomes" id="UP000281498">
    <property type="component" value="Unassembled WGS sequence"/>
</dbReference>
<evidence type="ECO:0000256" key="1">
    <source>
        <dbReference type="ARBA" id="ARBA00022801"/>
    </source>
</evidence>
<keyword evidence="3 5" id="KW-0597">Phosphoprotein</keyword>
<proteinExistence type="inferred from homology"/>
<dbReference type="InterPro" id="IPR035909">
    <property type="entry name" value="CheB_C"/>
</dbReference>
<evidence type="ECO:0000259" key="7">
    <source>
        <dbReference type="PROSITE" id="PS50122"/>
    </source>
</evidence>
<evidence type="ECO:0000313" key="8">
    <source>
        <dbReference type="EMBL" id="RKL69402.1"/>
    </source>
</evidence>
<evidence type="ECO:0000256" key="4">
    <source>
        <dbReference type="PROSITE-ProRule" id="PRU00050"/>
    </source>
</evidence>
<accession>A0A3A9KFP4</accession>
<dbReference type="EC" id="3.5.1.44" evidence="3"/>
<dbReference type="OrthoDB" id="9793421at2"/>
<dbReference type="InterPro" id="IPR000673">
    <property type="entry name" value="Sig_transdc_resp-reg_Me-estase"/>
</dbReference>
<comment type="similarity">
    <text evidence="3">Belongs to the CheB family.</text>
</comment>
<feature type="modified residue" description="4-aspartylphosphate" evidence="3 5">
    <location>
        <position position="42"/>
    </location>
</feature>
<keyword evidence="1 3" id="KW-0378">Hydrolase</keyword>
<gene>
    <name evidence="3" type="primary">cheB</name>
    <name evidence="8" type="ORF">CR203_02955</name>
</gene>
<dbReference type="PROSITE" id="PS50110">
    <property type="entry name" value="RESPONSE_REGULATORY"/>
    <property type="match status" value="1"/>
</dbReference>
<dbReference type="GO" id="GO:0008984">
    <property type="term" value="F:protein-glutamate methylesterase activity"/>
    <property type="evidence" value="ECO:0007669"/>
    <property type="project" value="UniProtKB-UniRule"/>
</dbReference>
<dbReference type="GO" id="GO:0005737">
    <property type="term" value="C:cytoplasm"/>
    <property type="evidence" value="ECO:0007669"/>
    <property type="project" value="UniProtKB-SubCell"/>
</dbReference>
<keyword evidence="3" id="KW-0963">Cytoplasm</keyword>
<name>A0A3A9KFP4_9BACI</name>
<dbReference type="SMART" id="SM00448">
    <property type="entry name" value="REC"/>
    <property type="match status" value="1"/>
</dbReference>
<dbReference type="PROSITE" id="PS50122">
    <property type="entry name" value="CHEB"/>
    <property type="match status" value="1"/>
</dbReference>
<feature type="domain" description="CheB-type methylesterase" evidence="7">
    <location>
        <begin position="153"/>
        <end position="345"/>
    </location>
</feature>
<dbReference type="PANTHER" id="PTHR42872:SF3">
    <property type="entry name" value="PROTEIN-GLUTAMATE METHYLESTERASE_PROTEIN-GLUTAMINE GLUTAMINASE 1"/>
    <property type="match status" value="1"/>
</dbReference>
<dbReference type="Gene3D" id="3.40.50.2300">
    <property type="match status" value="1"/>
</dbReference>
<sequence length="345" mass="37632">MRKMIADMLSKHAEIEVIDKARNGKDAVDKVMKLHPDVVTMDVEMPVMSGLEALKEIMQTRPTPVVMVSSITKKGTETTIKAMEYGAFDFISKPSGSISLDINLVEKDLIEKVIHASKVSIHKINHSPIKNSREGKIEHVIPISDSKPKYRESGTGMQTIVAIGTSTGGPKALHQVITKLPSDFPYPILIVQHMPKGFTKSLSERLDSLSAITVKEAKDGEILKKGIAYIAPGGYHLKVRTIGTSVAIHLDQSELVNGHRPSVDTMFLSLSSVKVKKVIAVIMTGMGTDGKKGLVELKEKLPTLAIAESEKTSIVFGMPKSAIETSLVDKELDLDKIAKYLVEQS</sequence>
<reference evidence="8 9" key="1">
    <citation type="submission" date="2017-10" db="EMBL/GenBank/DDBJ databases">
        <title>Bacillus sp. nov., a halophilic bacterium isolated from a Keqin Lake.</title>
        <authorList>
            <person name="Wang H."/>
        </authorList>
    </citation>
    <scope>NUCLEOTIDE SEQUENCE [LARGE SCALE GENOMIC DNA]</scope>
    <source>
        <strain evidence="8 9">KCTC 13187</strain>
    </source>
</reference>
<feature type="active site" evidence="3 4">
    <location>
        <position position="193"/>
    </location>
</feature>
<dbReference type="CDD" id="cd17541">
    <property type="entry name" value="REC_CheB-like"/>
    <property type="match status" value="1"/>
</dbReference>
<dbReference type="InterPro" id="IPR011006">
    <property type="entry name" value="CheY-like_superfamily"/>
</dbReference>
<dbReference type="NCBIfam" id="NF001965">
    <property type="entry name" value="PRK00742.1"/>
    <property type="match status" value="1"/>
</dbReference>
<evidence type="ECO:0000313" key="9">
    <source>
        <dbReference type="Proteomes" id="UP000281498"/>
    </source>
</evidence>
<dbReference type="GO" id="GO:0006935">
    <property type="term" value="P:chemotaxis"/>
    <property type="evidence" value="ECO:0007669"/>
    <property type="project" value="UniProtKB-UniRule"/>
</dbReference>
<comment type="function">
    <text evidence="3">Involved in chemotaxis. Part of a chemotaxis signal transduction system that modulates chemotaxis in response to various stimuli. Catalyzes the demethylation of specific methylglutamate residues introduced into the chemoreceptors (methyl-accepting chemotaxis proteins or MCP) by CheR. Also mediates the irreversible deamidation of specific glutamine residues to glutamic acid.</text>
</comment>
<dbReference type="SUPFAM" id="SSF52738">
    <property type="entry name" value="Methylesterase CheB, C-terminal domain"/>
    <property type="match status" value="1"/>
</dbReference>
<comment type="caution">
    <text evidence="8">The sequence shown here is derived from an EMBL/GenBank/DDBJ whole genome shotgun (WGS) entry which is preliminary data.</text>
</comment>
<dbReference type="EMBL" id="PDOE01000001">
    <property type="protein sequence ID" value="RKL69402.1"/>
    <property type="molecule type" value="Genomic_DNA"/>
</dbReference>
<comment type="catalytic activity">
    <reaction evidence="2 3">
        <text>[protein]-L-glutamate 5-O-methyl ester + H2O = L-glutamyl-[protein] + methanol + H(+)</text>
        <dbReference type="Rhea" id="RHEA:23236"/>
        <dbReference type="Rhea" id="RHEA-COMP:10208"/>
        <dbReference type="Rhea" id="RHEA-COMP:10311"/>
        <dbReference type="ChEBI" id="CHEBI:15377"/>
        <dbReference type="ChEBI" id="CHEBI:15378"/>
        <dbReference type="ChEBI" id="CHEBI:17790"/>
        <dbReference type="ChEBI" id="CHEBI:29973"/>
        <dbReference type="ChEBI" id="CHEBI:82795"/>
        <dbReference type="EC" id="3.1.1.61"/>
    </reaction>
</comment>
<evidence type="ECO:0000256" key="5">
    <source>
        <dbReference type="PROSITE-ProRule" id="PRU00169"/>
    </source>
</evidence>